<keyword evidence="1" id="KW-1133">Transmembrane helix</keyword>
<sequence length="252" mass="26905">MLNGIRKQQGFSLAEMAIVLVIIGILLASGLGALSGQLATQRSVETKQMLERANEALLGFALANNHLPCPADPALANTDATAGQEERQPAGDANAYRCVRSYGDLPWRDLGLPELDAWGRRLKYAVATNPTGGTASYTGDFAGSNPTPGTTCGLASNKPCFTLQSGSNLLTLRSATRRDGVAVTSRVLVNNAVVVIFSEGEKGNLSTTDENENRNGDTSYRCDTPDLSFDDLMTWLPNSQLLYLAILARKLP</sequence>
<accession>A0A7D5V8U9</accession>
<dbReference type="RefSeq" id="WP_180308122.1">
    <property type="nucleotide sequence ID" value="NZ_CP058952.1"/>
</dbReference>
<dbReference type="KEGG" id="cfon:HZU75_05330"/>
<reference evidence="2 3" key="1">
    <citation type="journal article" date="2016" name="Int. J. Syst. Evol. Microbiol.">
        <title>Chitinibacter fontanus sp. nov., isolated from a spring.</title>
        <authorList>
            <person name="Sheu S.Y."/>
            <person name="Li Y.S."/>
            <person name="Young C.C."/>
            <person name="Chen W.M."/>
        </authorList>
    </citation>
    <scope>NUCLEOTIDE SEQUENCE [LARGE SCALE GENOMIC DNA]</scope>
    <source>
        <strain evidence="2 3">STM-7</strain>
    </source>
</reference>
<organism evidence="2 3">
    <name type="scientific">Chitinibacter fontanus</name>
    <dbReference type="NCBI Taxonomy" id="1737446"/>
    <lineage>
        <taxon>Bacteria</taxon>
        <taxon>Pseudomonadati</taxon>
        <taxon>Pseudomonadota</taxon>
        <taxon>Betaproteobacteria</taxon>
        <taxon>Neisseriales</taxon>
        <taxon>Chitinibacteraceae</taxon>
        <taxon>Chitinibacter</taxon>
    </lineage>
</organism>
<evidence type="ECO:0000313" key="3">
    <source>
        <dbReference type="Proteomes" id="UP000510822"/>
    </source>
</evidence>
<name>A0A7D5V8U9_9NEIS</name>
<evidence type="ECO:0000313" key="2">
    <source>
        <dbReference type="EMBL" id="QLI80991.1"/>
    </source>
</evidence>
<gene>
    <name evidence="2" type="ORF">HZU75_05330</name>
</gene>
<dbReference type="Pfam" id="PF07963">
    <property type="entry name" value="N_methyl"/>
    <property type="match status" value="1"/>
</dbReference>
<proteinExistence type="predicted"/>
<dbReference type="Proteomes" id="UP000510822">
    <property type="component" value="Chromosome"/>
</dbReference>
<keyword evidence="1" id="KW-0812">Transmembrane</keyword>
<dbReference type="InterPro" id="IPR045584">
    <property type="entry name" value="Pilin-like"/>
</dbReference>
<keyword evidence="1" id="KW-0472">Membrane</keyword>
<dbReference type="EMBL" id="CP058952">
    <property type="protein sequence ID" value="QLI80991.1"/>
    <property type="molecule type" value="Genomic_DNA"/>
</dbReference>
<dbReference type="Gene3D" id="3.30.700.10">
    <property type="entry name" value="Glycoprotein, Type 4 Pilin"/>
    <property type="match status" value="1"/>
</dbReference>
<dbReference type="NCBIfam" id="TIGR02532">
    <property type="entry name" value="IV_pilin_GFxxxE"/>
    <property type="match status" value="1"/>
</dbReference>
<protein>
    <submittedName>
        <fullName evidence="2">Type II secretion system protein</fullName>
    </submittedName>
</protein>
<feature type="transmembrane region" description="Helical" evidence="1">
    <location>
        <begin position="12"/>
        <end position="34"/>
    </location>
</feature>
<dbReference type="SUPFAM" id="SSF54523">
    <property type="entry name" value="Pili subunits"/>
    <property type="match status" value="1"/>
</dbReference>
<evidence type="ECO:0000256" key="1">
    <source>
        <dbReference type="SAM" id="Phobius"/>
    </source>
</evidence>
<keyword evidence="3" id="KW-1185">Reference proteome</keyword>
<dbReference type="InterPro" id="IPR012902">
    <property type="entry name" value="N_methyl_site"/>
</dbReference>
<dbReference type="AlphaFoldDB" id="A0A7D5V8U9"/>